<gene>
    <name evidence="8" type="ORF">OM33_13630</name>
</gene>
<comment type="similarity">
    <text evidence="2">Belongs to the UPF0719 family.</text>
</comment>
<reference evidence="8 9" key="1">
    <citation type="submission" date="2014-11" db="EMBL/GenBank/DDBJ databases">
        <title>Complete Genome Sequence of Pseudoalteromonas sp. Strain OCN003 Isolated from Kaneohe Bay, Oahu, Hawaii.</title>
        <authorList>
            <person name="Beurmann S."/>
            <person name="Videau P."/>
            <person name="Ushijima B."/>
            <person name="Smith A.M."/>
            <person name="Aeby G.S."/>
            <person name="Callahan S.M."/>
            <person name="Belcaid M."/>
        </authorList>
    </citation>
    <scope>NUCLEOTIDE SEQUENCE [LARGE SCALE GENOMIC DNA]</scope>
    <source>
        <strain evidence="8 9">OCN003</strain>
    </source>
</reference>
<keyword evidence="3" id="KW-1003">Cell membrane</keyword>
<keyword evidence="9" id="KW-1185">Reference proteome</keyword>
<evidence type="ECO:0000256" key="2">
    <source>
        <dbReference type="ARBA" id="ARBA00005779"/>
    </source>
</evidence>
<keyword evidence="5 7" id="KW-1133">Transmembrane helix</keyword>
<dbReference type="PANTHER" id="PTHR40043">
    <property type="entry name" value="UPF0719 INNER MEMBRANE PROTEIN YJFL"/>
    <property type="match status" value="1"/>
</dbReference>
<feature type="transmembrane region" description="Helical" evidence="7">
    <location>
        <begin position="48"/>
        <end position="69"/>
    </location>
</feature>
<comment type="subcellular location">
    <subcellularLocation>
        <location evidence="1">Cell membrane</location>
        <topology evidence="1">Multi-pass membrane protein</topology>
    </subcellularLocation>
</comment>
<dbReference type="KEGG" id="pseo:OM33_13630"/>
<evidence type="ECO:0000256" key="5">
    <source>
        <dbReference type="ARBA" id="ARBA00022989"/>
    </source>
</evidence>
<dbReference type="InterPro" id="IPR007140">
    <property type="entry name" value="DUF350"/>
</dbReference>
<proteinExistence type="inferred from homology"/>
<feature type="transmembrane region" description="Helical" evidence="7">
    <location>
        <begin position="6"/>
        <end position="28"/>
    </location>
</feature>
<dbReference type="GO" id="GO:0005886">
    <property type="term" value="C:plasma membrane"/>
    <property type="evidence" value="ECO:0007669"/>
    <property type="project" value="UniProtKB-SubCell"/>
</dbReference>
<dbReference type="STRING" id="1348114.OM33_13630"/>
<evidence type="ECO:0000256" key="3">
    <source>
        <dbReference type="ARBA" id="ARBA00022475"/>
    </source>
</evidence>
<name>A0A0A7EK12_9GAMM</name>
<sequence length="132" mass="14334">MDSLAGFVPFLLYFALGYALIFAFIFIYTLVTPHCEWTLMKQNNRTAAIAFAGAFLGFTLPVASAAINSVSLIDFAIWGVIAGVMQLVTFFAVKIYMPKITERINKDELSAGIFLAVASLATGILNAACMTY</sequence>
<evidence type="ECO:0000256" key="4">
    <source>
        <dbReference type="ARBA" id="ARBA00022692"/>
    </source>
</evidence>
<dbReference type="HOGENOM" id="CLU_122820_0_1_6"/>
<feature type="transmembrane region" description="Helical" evidence="7">
    <location>
        <begin position="109"/>
        <end position="128"/>
    </location>
</feature>
<evidence type="ECO:0000313" key="9">
    <source>
        <dbReference type="Proteomes" id="UP000030341"/>
    </source>
</evidence>
<organism evidence="8 9">
    <name type="scientific">Pseudoalteromonas piratica</name>
    <dbReference type="NCBI Taxonomy" id="1348114"/>
    <lineage>
        <taxon>Bacteria</taxon>
        <taxon>Pseudomonadati</taxon>
        <taxon>Pseudomonadota</taxon>
        <taxon>Gammaproteobacteria</taxon>
        <taxon>Alteromonadales</taxon>
        <taxon>Pseudoalteromonadaceae</taxon>
        <taxon>Pseudoalteromonas</taxon>
    </lineage>
</organism>
<evidence type="ECO:0000313" key="8">
    <source>
        <dbReference type="EMBL" id="AIY66401.1"/>
    </source>
</evidence>
<accession>A0A0A7EK12</accession>
<protein>
    <submittedName>
        <fullName evidence="8">Membrane protein</fullName>
    </submittedName>
</protein>
<dbReference type="Proteomes" id="UP000030341">
    <property type="component" value="Chromosome 1"/>
</dbReference>
<dbReference type="EMBL" id="CP009888">
    <property type="protein sequence ID" value="AIY66401.1"/>
    <property type="molecule type" value="Genomic_DNA"/>
</dbReference>
<dbReference type="AlphaFoldDB" id="A0A0A7EK12"/>
<dbReference type="PANTHER" id="PTHR40043:SF1">
    <property type="entry name" value="UPF0719 INNER MEMBRANE PROTEIN YJFL"/>
    <property type="match status" value="1"/>
</dbReference>
<feature type="transmembrane region" description="Helical" evidence="7">
    <location>
        <begin position="75"/>
        <end position="97"/>
    </location>
</feature>
<dbReference type="Pfam" id="PF03994">
    <property type="entry name" value="DUF350"/>
    <property type="match status" value="1"/>
</dbReference>
<evidence type="ECO:0000256" key="6">
    <source>
        <dbReference type="ARBA" id="ARBA00023136"/>
    </source>
</evidence>
<evidence type="ECO:0000256" key="1">
    <source>
        <dbReference type="ARBA" id="ARBA00004651"/>
    </source>
</evidence>
<keyword evidence="4 7" id="KW-0812">Transmembrane</keyword>
<keyword evidence="6 7" id="KW-0472">Membrane</keyword>
<dbReference type="eggNOG" id="COG3766">
    <property type="taxonomic scope" value="Bacteria"/>
</dbReference>
<evidence type="ECO:0000256" key="7">
    <source>
        <dbReference type="SAM" id="Phobius"/>
    </source>
</evidence>